<dbReference type="PANTHER" id="PTHR43130">
    <property type="entry name" value="ARAC-FAMILY TRANSCRIPTIONAL REGULATOR"/>
    <property type="match status" value="1"/>
</dbReference>
<dbReference type="InterPro" id="IPR002818">
    <property type="entry name" value="DJ-1/PfpI"/>
</dbReference>
<keyword evidence="1" id="KW-0805">Transcription regulation</keyword>
<keyword evidence="2" id="KW-0238">DNA-binding</keyword>
<evidence type="ECO:0000313" key="5">
    <source>
        <dbReference type="EMBL" id="RCK24010.1"/>
    </source>
</evidence>
<dbReference type="PROSITE" id="PS00041">
    <property type="entry name" value="HTH_ARAC_FAMILY_1"/>
    <property type="match status" value="1"/>
</dbReference>
<accession>A0A367VID0</accession>
<dbReference type="Pfam" id="PF01965">
    <property type="entry name" value="DJ-1_PfpI"/>
    <property type="match status" value="1"/>
</dbReference>
<protein>
    <submittedName>
        <fullName evidence="5">Transcriptional regulator</fullName>
    </submittedName>
</protein>
<evidence type="ECO:0000259" key="4">
    <source>
        <dbReference type="PROSITE" id="PS01124"/>
    </source>
</evidence>
<dbReference type="SUPFAM" id="SSF46689">
    <property type="entry name" value="Homeodomain-like"/>
    <property type="match status" value="2"/>
</dbReference>
<dbReference type="InterPro" id="IPR009057">
    <property type="entry name" value="Homeodomain-like_sf"/>
</dbReference>
<evidence type="ECO:0000256" key="1">
    <source>
        <dbReference type="ARBA" id="ARBA00023015"/>
    </source>
</evidence>
<keyword evidence="3" id="KW-0804">Transcription</keyword>
<dbReference type="SMART" id="SM00342">
    <property type="entry name" value="HTH_ARAC"/>
    <property type="match status" value="1"/>
</dbReference>
<organism evidence="5 6">
    <name type="scientific">Thalassospira profundimaris</name>
    <dbReference type="NCBI Taxonomy" id="502049"/>
    <lineage>
        <taxon>Bacteria</taxon>
        <taxon>Pseudomonadati</taxon>
        <taxon>Pseudomonadota</taxon>
        <taxon>Alphaproteobacteria</taxon>
        <taxon>Rhodospirillales</taxon>
        <taxon>Thalassospiraceae</taxon>
        <taxon>Thalassospira</taxon>
    </lineage>
</organism>
<dbReference type="InterPro" id="IPR052158">
    <property type="entry name" value="INH-QAR"/>
</dbReference>
<dbReference type="GO" id="GO:0043565">
    <property type="term" value="F:sequence-specific DNA binding"/>
    <property type="evidence" value="ECO:0007669"/>
    <property type="project" value="InterPro"/>
</dbReference>
<evidence type="ECO:0000256" key="3">
    <source>
        <dbReference type="ARBA" id="ARBA00023163"/>
    </source>
</evidence>
<dbReference type="AlphaFoldDB" id="A0A367VID0"/>
<feature type="domain" description="HTH araC/xylS-type" evidence="4">
    <location>
        <begin position="230"/>
        <end position="328"/>
    </location>
</feature>
<dbReference type="InterPro" id="IPR029062">
    <property type="entry name" value="Class_I_gatase-like"/>
</dbReference>
<dbReference type="Gene3D" id="3.40.50.880">
    <property type="match status" value="1"/>
</dbReference>
<dbReference type="PROSITE" id="PS01124">
    <property type="entry name" value="HTH_ARAC_FAMILY_2"/>
    <property type="match status" value="1"/>
</dbReference>
<dbReference type="EMBL" id="JPWB01000002">
    <property type="protein sequence ID" value="RCK24010.1"/>
    <property type="molecule type" value="Genomic_DNA"/>
</dbReference>
<dbReference type="SUPFAM" id="SSF52317">
    <property type="entry name" value="Class I glutamine amidotransferase-like"/>
    <property type="match status" value="1"/>
</dbReference>
<dbReference type="InterPro" id="IPR018060">
    <property type="entry name" value="HTH_AraC"/>
</dbReference>
<dbReference type="InterPro" id="IPR018062">
    <property type="entry name" value="HTH_AraC-typ_CS"/>
</dbReference>
<evidence type="ECO:0000256" key="2">
    <source>
        <dbReference type="ARBA" id="ARBA00023125"/>
    </source>
</evidence>
<dbReference type="GO" id="GO:0003700">
    <property type="term" value="F:DNA-binding transcription factor activity"/>
    <property type="evidence" value="ECO:0007669"/>
    <property type="project" value="InterPro"/>
</dbReference>
<evidence type="ECO:0000313" key="6">
    <source>
        <dbReference type="Proteomes" id="UP000253061"/>
    </source>
</evidence>
<dbReference type="Pfam" id="PF12833">
    <property type="entry name" value="HTH_18"/>
    <property type="match status" value="1"/>
</dbReference>
<proteinExistence type="predicted"/>
<sequence length="338" mass="36823">MPIKTVIIGSPHVGTAVAFSILDVLASVGRDWELLHGVTPSPKPYFQASLRTLDGAPYLDVNGRKVTPDDRIDAEPLPDLVIVPDIHADFSQPLPKDLAGLADWIAKIHATGATVTSICSGTFLLAASGVLDGKEATTHWGVADIISSQFPDIRICKERILCPAGEGHNLITAGGASSWADLILYLIARLVDPEAARRVAKVWLLNTHNDGQLNFASLANARQHEDKIITNAQVWLSENYMNASPVTEAVERSGMSARGFLRRFRRATGQSPAEYIQCLRIEEAKQLLETTQMAIDDIANDVGYSEPSSFRSAFRKHVGMSASVYRRKWQALNVSAAK</sequence>
<dbReference type="Gene3D" id="1.10.10.60">
    <property type="entry name" value="Homeodomain-like"/>
    <property type="match status" value="2"/>
</dbReference>
<dbReference type="CDD" id="cd03138">
    <property type="entry name" value="GATase1_AraC_2"/>
    <property type="match status" value="1"/>
</dbReference>
<gene>
    <name evidence="5" type="ORF">TH6_04635</name>
</gene>
<comment type="caution">
    <text evidence="5">The sequence shown here is derived from an EMBL/GenBank/DDBJ whole genome shotgun (WGS) entry which is preliminary data.</text>
</comment>
<name>A0A367VID0_9PROT</name>
<dbReference type="PANTHER" id="PTHR43130:SF3">
    <property type="entry name" value="HTH-TYPE TRANSCRIPTIONAL REGULATOR RV1931C"/>
    <property type="match status" value="1"/>
</dbReference>
<reference evidence="5 6" key="1">
    <citation type="submission" date="2014-07" db="EMBL/GenBank/DDBJ databases">
        <title>Draft genome sequence of Thalassospira profundimaris R8-17.</title>
        <authorList>
            <person name="Lai Q."/>
            <person name="Shao Z."/>
        </authorList>
    </citation>
    <scope>NUCLEOTIDE SEQUENCE [LARGE SCALE GENOMIC DNA]</scope>
    <source>
        <strain evidence="5 6">R8-17</strain>
    </source>
</reference>
<dbReference type="Proteomes" id="UP000253061">
    <property type="component" value="Unassembled WGS sequence"/>
</dbReference>